<dbReference type="AlphaFoldDB" id="A0A646KSU0"/>
<organism evidence="2 3">
    <name type="scientific">Streptomyces jumonjinensis</name>
    <dbReference type="NCBI Taxonomy" id="1945"/>
    <lineage>
        <taxon>Bacteria</taxon>
        <taxon>Bacillati</taxon>
        <taxon>Actinomycetota</taxon>
        <taxon>Actinomycetes</taxon>
        <taxon>Kitasatosporales</taxon>
        <taxon>Streptomycetaceae</taxon>
        <taxon>Streptomyces</taxon>
    </lineage>
</organism>
<dbReference type="RefSeq" id="WP_153526760.1">
    <property type="nucleotide sequence ID" value="NZ_JBEPDZ010000024.1"/>
</dbReference>
<dbReference type="OrthoDB" id="4314991at2"/>
<reference evidence="2 3" key="1">
    <citation type="submission" date="2019-05" db="EMBL/GenBank/DDBJ databases">
        <title>Comparative genomics and metabolomics analyses of clavulanic acid producing Streptomyces species provides insight into specialized metabolism and evolution of beta-lactam biosynthetic gene clusters.</title>
        <authorList>
            <person name="Moore M.A."/>
            <person name="Cruz-Morales P."/>
            <person name="Barona Gomez F."/>
            <person name="Kapil T."/>
        </authorList>
    </citation>
    <scope>NUCLEOTIDE SEQUENCE [LARGE SCALE GENOMIC DNA]</scope>
    <source>
        <strain evidence="2 3">NRRL 5741</strain>
    </source>
</reference>
<sequence>MATSTAPDYRLDGFTAATAEVERDFLNATFSDDSFVPLAAHHSQGGRDSYLLFFDRSATWGIPGSPAYVALHLHRDADLGTFRFSQETHPLVPLGQRWLIEQGCPPDGIGLTNTHGLKPADPLTTLLEDLLRTGPGDRYEVLDHYTDDEETWALLRDADPDLAELPYRVFLEEVSFQGNTYTFREGTFATADAADDWLYDRDTPLPLAPAPALTRAEAAVTRSPRTSDRSAVLPNPVTTARSAASAEAARPGRGRS</sequence>
<proteinExistence type="predicted"/>
<evidence type="ECO:0000313" key="3">
    <source>
        <dbReference type="Proteomes" id="UP000419138"/>
    </source>
</evidence>
<comment type="caution">
    <text evidence="2">The sequence shown here is derived from an EMBL/GenBank/DDBJ whole genome shotgun (WGS) entry which is preliminary data.</text>
</comment>
<dbReference type="EMBL" id="VCLA01000201">
    <property type="protein sequence ID" value="MQT05374.1"/>
    <property type="molecule type" value="Genomic_DNA"/>
</dbReference>
<keyword evidence="3" id="KW-1185">Reference proteome</keyword>
<evidence type="ECO:0000313" key="2">
    <source>
        <dbReference type="EMBL" id="MQT05374.1"/>
    </source>
</evidence>
<evidence type="ECO:0008006" key="4">
    <source>
        <dbReference type="Google" id="ProtNLM"/>
    </source>
</evidence>
<accession>A0A646KSU0</accession>
<feature type="compositionally biased region" description="Low complexity" evidence="1">
    <location>
        <begin position="240"/>
        <end position="256"/>
    </location>
</feature>
<dbReference type="Proteomes" id="UP000419138">
    <property type="component" value="Unassembled WGS sequence"/>
</dbReference>
<protein>
    <recommendedName>
        <fullName evidence="4">Glycosyl hydrolase</fullName>
    </recommendedName>
</protein>
<feature type="compositionally biased region" description="Low complexity" evidence="1">
    <location>
        <begin position="212"/>
        <end position="221"/>
    </location>
</feature>
<name>A0A646KSU0_STRJU</name>
<evidence type="ECO:0000256" key="1">
    <source>
        <dbReference type="SAM" id="MobiDB-lite"/>
    </source>
</evidence>
<feature type="region of interest" description="Disordered" evidence="1">
    <location>
        <begin position="212"/>
        <end position="256"/>
    </location>
</feature>
<gene>
    <name evidence="2" type="ORF">FF041_36340</name>
</gene>